<evidence type="ECO:0000313" key="1">
    <source>
        <dbReference type="EMBL" id="PIO13274.1"/>
    </source>
</evidence>
<dbReference type="AlphaFoldDB" id="A0A2G9QCC8"/>
<protein>
    <submittedName>
        <fullName evidence="1">Uncharacterized protein</fullName>
    </submittedName>
</protein>
<organism evidence="1 2">
    <name type="scientific">Aquarana catesbeiana</name>
    <name type="common">American bullfrog</name>
    <name type="synonym">Rana catesbeiana</name>
    <dbReference type="NCBI Taxonomy" id="8400"/>
    <lineage>
        <taxon>Eukaryota</taxon>
        <taxon>Metazoa</taxon>
        <taxon>Chordata</taxon>
        <taxon>Craniata</taxon>
        <taxon>Vertebrata</taxon>
        <taxon>Euteleostomi</taxon>
        <taxon>Amphibia</taxon>
        <taxon>Batrachia</taxon>
        <taxon>Anura</taxon>
        <taxon>Neobatrachia</taxon>
        <taxon>Ranoidea</taxon>
        <taxon>Ranidae</taxon>
        <taxon>Aquarana</taxon>
    </lineage>
</organism>
<feature type="non-terminal residue" evidence="1">
    <location>
        <position position="1"/>
    </location>
</feature>
<gene>
    <name evidence="1" type="ORF">AB205_0203180</name>
</gene>
<dbReference type="OrthoDB" id="1729737at2759"/>
<evidence type="ECO:0000313" key="2">
    <source>
        <dbReference type="Proteomes" id="UP000228934"/>
    </source>
</evidence>
<accession>A0A2G9QCC8</accession>
<keyword evidence="2" id="KW-1185">Reference proteome</keyword>
<dbReference type="PANTHER" id="PTHR45737:SF6">
    <property type="entry name" value="VON WILLEBRAND FACTOR A DOMAIN-CONTAINING PROTEIN 5A"/>
    <property type="match status" value="1"/>
</dbReference>
<dbReference type="Proteomes" id="UP000228934">
    <property type="component" value="Unassembled WGS sequence"/>
</dbReference>
<name>A0A2G9QCC8_AQUCT</name>
<reference evidence="2" key="1">
    <citation type="journal article" date="2017" name="Nat. Commun.">
        <title>The North American bullfrog draft genome provides insight into hormonal regulation of long noncoding RNA.</title>
        <authorList>
            <person name="Hammond S.A."/>
            <person name="Warren R.L."/>
            <person name="Vandervalk B.P."/>
            <person name="Kucuk E."/>
            <person name="Khan H."/>
            <person name="Gibb E.A."/>
            <person name="Pandoh P."/>
            <person name="Kirk H."/>
            <person name="Zhao Y."/>
            <person name="Jones M."/>
            <person name="Mungall A.J."/>
            <person name="Coope R."/>
            <person name="Pleasance S."/>
            <person name="Moore R.A."/>
            <person name="Holt R.A."/>
            <person name="Round J.M."/>
            <person name="Ohora S."/>
            <person name="Walle B.V."/>
            <person name="Veldhoen N."/>
            <person name="Helbing C.C."/>
            <person name="Birol I."/>
        </authorList>
    </citation>
    <scope>NUCLEOTIDE SEQUENCE [LARGE SCALE GENOMIC DNA]</scope>
</reference>
<dbReference type="EMBL" id="KZ059853">
    <property type="protein sequence ID" value="PIO13274.1"/>
    <property type="molecule type" value="Genomic_DNA"/>
</dbReference>
<proteinExistence type="predicted"/>
<dbReference type="PANTHER" id="PTHR45737">
    <property type="entry name" value="VON WILLEBRAND FACTOR A DOMAIN-CONTAINING PROTEIN 5A"/>
    <property type="match status" value="1"/>
</dbReference>
<sequence length="132" mass="14442">HDVSITATRPQVPIGEIPYTLSLNAHFQSTYGIAKIESKCNITPLEYTDSDKTSAKVSLAEGHKFDRDVELLAYYMDVNKPSVTVEAGLGATDAAQESGPTPSVAQKLLSLVQRKFRSNFSLKKIPGKFEII</sequence>